<keyword evidence="1" id="KW-0472">Membrane</keyword>
<protein>
    <submittedName>
        <fullName evidence="3">Uncharacterized protein</fullName>
    </submittedName>
</protein>
<evidence type="ECO:0000256" key="1">
    <source>
        <dbReference type="SAM" id="Phobius"/>
    </source>
</evidence>
<evidence type="ECO:0000313" key="2">
    <source>
        <dbReference type="Proteomes" id="UP000887540"/>
    </source>
</evidence>
<dbReference type="InterPro" id="IPR039283">
    <property type="entry name" value="MOSPD1/3"/>
</dbReference>
<proteinExistence type="predicted"/>
<reference evidence="3" key="1">
    <citation type="submission" date="2022-11" db="UniProtKB">
        <authorList>
            <consortium name="WormBaseParasite"/>
        </authorList>
    </citation>
    <scope>IDENTIFICATION</scope>
</reference>
<sequence length="90" mass="9869">MPPEQRQQRHVSFAHSEAGDIPARPAHANFYWLAVMALGACLATLLLPTDGDRNAQSSIIPSYIHPTVYQKLVAAYVLGCVQVCQKCDFA</sequence>
<feature type="transmembrane region" description="Helical" evidence="1">
    <location>
        <begin position="30"/>
        <end position="47"/>
    </location>
</feature>
<accession>A0A914E612</accession>
<keyword evidence="1" id="KW-1133">Transmembrane helix</keyword>
<evidence type="ECO:0000313" key="3">
    <source>
        <dbReference type="WBParaSite" id="ACRNAN_scaffold5818.g13001.t1"/>
    </source>
</evidence>
<dbReference type="WBParaSite" id="ACRNAN_scaffold5818.g13001.t1">
    <property type="protein sequence ID" value="ACRNAN_scaffold5818.g13001.t1"/>
    <property type="gene ID" value="ACRNAN_scaffold5818.g13001"/>
</dbReference>
<name>A0A914E612_9BILA</name>
<organism evidence="2 3">
    <name type="scientific">Acrobeloides nanus</name>
    <dbReference type="NCBI Taxonomy" id="290746"/>
    <lineage>
        <taxon>Eukaryota</taxon>
        <taxon>Metazoa</taxon>
        <taxon>Ecdysozoa</taxon>
        <taxon>Nematoda</taxon>
        <taxon>Chromadorea</taxon>
        <taxon>Rhabditida</taxon>
        <taxon>Tylenchina</taxon>
        <taxon>Cephalobomorpha</taxon>
        <taxon>Cephaloboidea</taxon>
        <taxon>Cephalobidae</taxon>
        <taxon>Acrobeloides</taxon>
    </lineage>
</organism>
<dbReference type="Proteomes" id="UP000887540">
    <property type="component" value="Unplaced"/>
</dbReference>
<dbReference type="PANTHER" id="PTHR34441:SF1">
    <property type="entry name" value="MOTILE SPERM DOMAIN-CONTAINING 1"/>
    <property type="match status" value="1"/>
</dbReference>
<dbReference type="AlphaFoldDB" id="A0A914E612"/>
<keyword evidence="1" id="KW-0812">Transmembrane</keyword>
<keyword evidence="2" id="KW-1185">Reference proteome</keyword>
<dbReference type="GO" id="GO:0005737">
    <property type="term" value="C:cytoplasm"/>
    <property type="evidence" value="ECO:0007669"/>
    <property type="project" value="TreeGrafter"/>
</dbReference>
<dbReference type="PANTHER" id="PTHR34441">
    <property type="entry name" value="MOTILE SPERM DOMAIN-CONTAINING PROTEIN 1"/>
    <property type="match status" value="1"/>
</dbReference>